<evidence type="ECO:0000313" key="2">
    <source>
        <dbReference type="Proteomes" id="UP001501310"/>
    </source>
</evidence>
<dbReference type="EMBL" id="BAAAZD010000001">
    <property type="protein sequence ID" value="GAA4003608.1"/>
    <property type="molecule type" value="Genomic_DNA"/>
</dbReference>
<comment type="caution">
    <text evidence="1">The sequence shown here is derived from an EMBL/GenBank/DDBJ whole genome shotgun (WGS) entry which is preliminary data.</text>
</comment>
<reference evidence="2" key="1">
    <citation type="journal article" date="2019" name="Int. J. Syst. Evol. Microbiol.">
        <title>The Global Catalogue of Microorganisms (GCM) 10K type strain sequencing project: providing services to taxonomists for standard genome sequencing and annotation.</title>
        <authorList>
            <consortium name="The Broad Institute Genomics Platform"/>
            <consortium name="The Broad Institute Genome Sequencing Center for Infectious Disease"/>
            <person name="Wu L."/>
            <person name="Ma J."/>
        </authorList>
    </citation>
    <scope>NUCLEOTIDE SEQUENCE [LARGE SCALE GENOMIC DNA]</scope>
    <source>
        <strain evidence="2">JCM 16603</strain>
    </source>
</reference>
<evidence type="ECO:0000313" key="1">
    <source>
        <dbReference type="EMBL" id="GAA4003608.1"/>
    </source>
</evidence>
<gene>
    <name evidence="1" type="ORF">GCM10022211_14150</name>
</gene>
<accession>A0ABP7RXF9</accession>
<name>A0ABP7RXF9_9SPHN</name>
<dbReference type="Proteomes" id="UP001501310">
    <property type="component" value="Unassembled WGS sequence"/>
</dbReference>
<proteinExistence type="predicted"/>
<protein>
    <submittedName>
        <fullName evidence="1">Uncharacterized protein</fullName>
    </submittedName>
</protein>
<organism evidence="1 2">
    <name type="scientific">Sphingomonas humi</name>
    <dbReference type="NCBI Taxonomy" id="335630"/>
    <lineage>
        <taxon>Bacteria</taxon>
        <taxon>Pseudomonadati</taxon>
        <taxon>Pseudomonadota</taxon>
        <taxon>Alphaproteobacteria</taxon>
        <taxon>Sphingomonadales</taxon>
        <taxon>Sphingomonadaceae</taxon>
        <taxon>Sphingomonas</taxon>
    </lineage>
</organism>
<keyword evidence="2" id="KW-1185">Reference proteome</keyword>
<sequence>MAIGGFWLAILGLFAGWWGAWGGWALAVTGLLMCAVQWTLAYTQRCPSCDKSIYIKENLPLETAGGCLTMGLRALPEARCSRCQTRLD</sequence>